<evidence type="ECO:0000313" key="2">
    <source>
        <dbReference type="EMBL" id="CAE7338971.1"/>
    </source>
</evidence>
<feature type="signal peptide" evidence="1">
    <location>
        <begin position="1"/>
        <end position="24"/>
    </location>
</feature>
<evidence type="ECO:0000313" key="3">
    <source>
        <dbReference type="Proteomes" id="UP000601435"/>
    </source>
</evidence>
<gene>
    <name evidence="2" type="ORF">SNEC2469_LOCUS8700</name>
</gene>
<feature type="chain" id="PRO_5032382555" evidence="1">
    <location>
        <begin position="25"/>
        <end position="166"/>
    </location>
</feature>
<reference evidence="2" key="1">
    <citation type="submission" date="2021-02" db="EMBL/GenBank/DDBJ databases">
        <authorList>
            <person name="Dougan E. K."/>
            <person name="Rhodes N."/>
            <person name="Thang M."/>
            <person name="Chan C."/>
        </authorList>
    </citation>
    <scope>NUCLEOTIDE SEQUENCE</scope>
</reference>
<keyword evidence="1" id="KW-0732">Signal</keyword>
<accession>A0A812PKT2</accession>
<sequence>MAVARGRTARAALLLALVVPATLCFTGAFAPAVESRAARQAEAAAASSSGSSVALVKEDSDVASVLKGVSSASLEAVNFVDYINSKYDVTSKVGTALNDALDKSDGETSSSVKSSLDSVGDAITSFDKDVGIKDTLGSLILSGTDLASQLATKAPRACRVLPFEGS</sequence>
<dbReference type="OrthoDB" id="441623at2759"/>
<dbReference type="EMBL" id="CAJNJA010014265">
    <property type="protein sequence ID" value="CAE7338971.1"/>
    <property type="molecule type" value="Genomic_DNA"/>
</dbReference>
<name>A0A812PKT2_9DINO</name>
<evidence type="ECO:0000256" key="1">
    <source>
        <dbReference type="SAM" id="SignalP"/>
    </source>
</evidence>
<dbReference type="AlphaFoldDB" id="A0A812PKT2"/>
<protein>
    <submittedName>
        <fullName evidence="2">Uncharacterized protein</fullName>
    </submittedName>
</protein>
<proteinExistence type="predicted"/>
<organism evidence="2 3">
    <name type="scientific">Symbiodinium necroappetens</name>
    <dbReference type="NCBI Taxonomy" id="1628268"/>
    <lineage>
        <taxon>Eukaryota</taxon>
        <taxon>Sar</taxon>
        <taxon>Alveolata</taxon>
        <taxon>Dinophyceae</taxon>
        <taxon>Suessiales</taxon>
        <taxon>Symbiodiniaceae</taxon>
        <taxon>Symbiodinium</taxon>
    </lineage>
</organism>
<comment type="caution">
    <text evidence="2">The sequence shown here is derived from an EMBL/GenBank/DDBJ whole genome shotgun (WGS) entry which is preliminary data.</text>
</comment>
<dbReference type="Proteomes" id="UP000601435">
    <property type="component" value="Unassembled WGS sequence"/>
</dbReference>
<keyword evidence="3" id="KW-1185">Reference proteome</keyword>